<name>A0A1N6UPI7_9BACT</name>
<dbReference type="AlphaFoldDB" id="A0A1N6UPI7"/>
<reference evidence="2" key="1">
    <citation type="submission" date="2017-01" db="EMBL/GenBank/DDBJ databases">
        <authorList>
            <person name="Varghese N."/>
            <person name="Submissions S."/>
        </authorList>
    </citation>
    <scope>NUCLEOTIDE SEQUENCE [LARGE SCALE GENOMIC DNA]</scope>
    <source>
        <strain evidence="2">DM9</strain>
    </source>
</reference>
<dbReference type="EMBL" id="FTNM01000001">
    <property type="protein sequence ID" value="SIQ67381.1"/>
    <property type="molecule type" value="Genomic_DNA"/>
</dbReference>
<dbReference type="RefSeq" id="WP_076421312.1">
    <property type="nucleotide sequence ID" value="NZ_FTNM01000001.1"/>
</dbReference>
<evidence type="ECO:0000313" key="1">
    <source>
        <dbReference type="EMBL" id="SIQ67381.1"/>
    </source>
</evidence>
<evidence type="ECO:0000313" key="2">
    <source>
        <dbReference type="Proteomes" id="UP000185924"/>
    </source>
</evidence>
<proteinExistence type="predicted"/>
<keyword evidence="2" id="KW-1185">Reference proteome</keyword>
<gene>
    <name evidence="1" type="ORF">SAMN05421545_0991</name>
</gene>
<organism evidence="1 2">
    <name type="scientific">Pontibacter lucknowensis</name>
    <dbReference type="NCBI Taxonomy" id="1077936"/>
    <lineage>
        <taxon>Bacteria</taxon>
        <taxon>Pseudomonadati</taxon>
        <taxon>Bacteroidota</taxon>
        <taxon>Cytophagia</taxon>
        <taxon>Cytophagales</taxon>
        <taxon>Hymenobacteraceae</taxon>
        <taxon>Pontibacter</taxon>
    </lineage>
</organism>
<dbReference type="STRING" id="1077936.SAMN05421545_0991"/>
<dbReference type="Proteomes" id="UP000185924">
    <property type="component" value="Unassembled WGS sequence"/>
</dbReference>
<dbReference type="PROSITE" id="PS51257">
    <property type="entry name" value="PROKAR_LIPOPROTEIN"/>
    <property type="match status" value="1"/>
</dbReference>
<dbReference type="OrthoDB" id="848920at2"/>
<protein>
    <submittedName>
        <fullName evidence="1">Uncharacterized protein</fullName>
    </submittedName>
</protein>
<sequence>MKKTVLVALAWSTFSLVGCTSSLYPEIDERLTTIPTQPHNNEIEVLFRGEWPQEEYIKLAAIEVHGGENTAYIDLVRGLQMKARRYGADAVMVQENNLTGDVYSNRVGNIETARWSILSAIAIKYRKNLDTGLMPKHQQVEVYDPATNTFQPVLTLAFTPNGEIQEKEELHENAAAMYNNYIGKYTMQNLRQSGAGWSHRMQEGYVVERQLHRDGMLQKSMEFDYDTFRRLKRIRIKSLKDMSEEINYAYDEEGRLSQRTILRSDRPYIQEEYIYDTSGKANQVLIYNINLYEKLPLLRSTYTYYTLEEI</sequence>
<accession>A0A1N6UPI7</accession>